<dbReference type="AlphaFoldDB" id="A0A6G0U3S5"/>
<dbReference type="EMBL" id="VYZN01000008">
    <property type="protein sequence ID" value="KAE9543607.1"/>
    <property type="molecule type" value="Genomic_DNA"/>
</dbReference>
<name>A0A6G0U3S5_APHGL</name>
<keyword evidence="1" id="KW-1133">Transmembrane helix</keyword>
<feature type="non-terminal residue" evidence="2">
    <location>
        <position position="365"/>
    </location>
</feature>
<accession>A0A6G0U3S5</accession>
<organism evidence="2 3">
    <name type="scientific">Aphis glycines</name>
    <name type="common">Soybean aphid</name>
    <dbReference type="NCBI Taxonomy" id="307491"/>
    <lineage>
        <taxon>Eukaryota</taxon>
        <taxon>Metazoa</taxon>
        <taxon>Ecdysozoa</taxon>
        <taxon>Arthropoda</taxon>
        <taxon>Hexapoda</taxon>
        <taxon>Insecta</taxon>
        <taxon>Pterygota</taxon>
        <taxon>Neoptera</taxon>
        <taxon>Paraneoptera</taxon>
        <taxon>Hemiptera</taxon>
        <taxon>Sternorrhyncha</taxon>
        <taxon>Aphidomorpha</taxon>
        <taxon>Aphidoidea</taxon>
        <taxon>Aphididae</taxon>
        <taxon>Aphidini</taxon>
        <taxon>Aphis</taxon>
        <taxon>Aphis</taxon>
    </lineage>
</organism>
<dbReference type="Proteomes" id="UP000475862">
    <property type="component" value="Unassembled WGS sequence"/>
</dbReference>
<gene>
    <name evidence="2" type="ORF">AGLY_002407</name>
</gene>
<keyword evidence="1" id="KW-0472">Membrane</keyword>
<protein>
    <submittedName>
        <fullName evidence="2">Uncharacterized protein</fullName>
    </submittedName>
</protein>
<evidence type="ECO:0000313" key="2">
    <source>
        <dbReference type="EMBL" id="KAE9543607.1"/>
    </source>
</evidence>
<feature type="transmembrane region" description="Helical" evidence="1">
    <location>
        <begin position="15"/>
        <end position="34"/>
    </location>
</feature>
<proteinExistence type="predicted"/>
<evidence type="ECO:0000256" key="1">
    <source>
        <dbReference type="SAM" id="Phobius"/>
    </source>
</evidence>
<sequence length="365" mass="41661">MHRCKDIIHSLRSTVHFQIIIVIYETLLFLDLNLSKRVRRARSRFASISAGVQYLVVVVVVVVVEVVVVAVEAKISSYYELFVVPITLLNCLGCGIDCCCLLTIDDVEVDLRQIVVFLTSAIICFSISEKSIPKKKSSSLAKVSKNDDEESSFLQFITDVVAEDELLFSDLFALLCDTLVYNNCLFAPRKIVCSVLLYDLDFRNSSEIIILKIRTAKSIIPTNTHSSQIIFIRSPPINWDKIRLEVEALSFSSTPRCDGSDFSDVSMIYLLLCLEVLFVVPKNYNKQYFKAIKKRIERHRPHNKRLGGLKTVGRCGKTIRSVTKKMCFVETLVRVRNERAGTFVRRYAIVSNTRKRCIYLHARRV</sequence>
<keyword evidence="1" id="KW-0812">Transmembrane</keyword>
<feature type="transmembrane region" description="Helical" evidence="1">
    <location>
        <begin position="46"/>
        <end position="70"/>
    </location>
</feature>
<reference evidence="2 3" key="1">
    <citation type="submission" date="2019-08" db="EMBL/GenBank/DDBJ databases">
        <title>The genome of the soybean aphid Biotype 1, its phylome, world population structure and adaptation to the North American continent.</title>
        <authorList>
            <person name="Giordano R."/>
            <person name="Donthu R.K."/>
            <person name="Hernandez A.G."/>
            <person name="Wright C.L."/>
            <person name="Zimin A.V."/>
        </authorList>
    </citation>
    <scope>NUCLEOTIDE SEQUENCE [LARGE SCALE GENOMIC DNA]</scope>
    <source>
        <tissue evidence="2">Whole aphids</tissue>
    </source>
</reference>
<comment type="caution">
    <text evidence="2">The sequence shown here is derived from an EMBL/GenBank/DDBJ whole genome shotgun (WGS) entry which is preliminary data.</text>
</comment>
<keyword evidence="3" id="KW-1185">Reference proteome</keyword>
<evidence type="ECO:0000313" key="3">
    <source>
        <dbReference type="Proteomes" id="UP000475862"/>
    </source>
</evidence>